<evidence type="ECO:0000256" key="1">
    <source>
        <dbReference type="SAM" id="MobiDB-lite"/>
    </source>
</evidence>
<dbReference type="EMBL" id="BKCJ010042264">
    <property type="protein sequence ID" value="GEW02014.1"/>
    <property type="molecule type" value="Genomic_DNA"/>
</dbReference>
<gene>
    <name evidence="2" type="ORF">Tci_173990</name>
</gene>
<comment type="caution">
    <text evidence="2">The sequence shown here is derived from an EMBL/GenBank/DDBJ whole genome shotgun (WGS) entry which is preliminary data.</text>
</comment>
<accession>A0A699GTU7</accession>
<feature type="compositionally biased region" description="Acidic residues" evidence="1">
    <location>
        <begin position="236"/>
        <end position="245"/>
    </location>
</feature>
<feature type="compositionally biased region" description="Acidic residues" evidence="1">
    <location>
        <begin position="190"/>
        <end position="229"/>
    </location>
</feature>
<dbReference type="AlphaFoldDB" id="A0A699GTU7"/>
<evidence type="ECO:0000313" key="2">
    <source>
        <dbReference type="EMBL" id="GEW02014.1"/>
    </source>
</evidence>
<reference evidence="2" key="1">
    <citation type="journal article" date="2019" name="Sci. Rep.">
        <title>Draft genome of Tanacetum cinerariifolium, the natural source of mosquito coil.</title>
        <authorList>
            <person name="Yamashiro T."/>
            <person name="Shiraishi A."/>
            <person name="Satake H."/>
            <person name="Nakayama K."/>
        </authorList>
    </citation>
    <scope>NUCLEOTIDE SEQUENCE</scope>
</reference>
<sequence>MRNIINIHTVRDDTLLGTLKFVSKTEYYHKYGALIPNRMINQAIKDSKAYKTYYDFATGKATPKKGRKFKKVASPLKKLSLVLEEEPTRKPTKAKKLAKKFTTIPTIGVVIIYTPGVSVSKKKAPTKVDRGKGMDLLSDDALLEAAQLKKALKKRKQDSYMLYASGSNERANFESEVLDELKVKMNLGGDSDDDSNDDASDDGDDDASDDDGDNDVSDSELIDSNEEENPYLNLKDEEEEEETHDDEYIHTPDYYDVNVRSKDIEQDEVGKRDAEMTDAAHESVSQEKLYEQVDQPNIKATSKHDWFKKPKRHPTPDPDWNVRKSIDFRPPQTWISIIAQAEKPHLTFDELMSTLIDFSTESEHDMFSTKRIIVVTYVKVIKWNDYGYLKEIKVRRKDNMLYKFREGDFPRLNLCDIEDMLLLLVQKKLSNLEKDVIFDLGVTLRMFTRRIVILKHVEDLKLGVKSYQK</sequence>
<proteinExistence type="predicted"/>
<organism evidence="2">
    <name type="scientific">Tanacetum cinerariifolium</name>
    <name type="common">Dalmatian daisy</name>
    <name type="synonym">Chrysanthemum cinerariifolium</name>
    <dbReference type="NCBI Taxonomy" id="118510"/>
    <lineage>
        <taxon>Eukaryota</taxon>
        <taxon>Viridiplantae</taxon>
        <taxon>Streptophyta</taxon>
        <taxon>Embryophyta</taxon>
        <taxon>Tracheophyta</taxon>
        <taxon>Spermatophyta</taxon>
        <taxon>Magnoliopsida</taxon>
        <taxon>eudicotyledons</taxon>
        <taxon>Gunneridae</taxon>
        <taxon>Pentapetalae</taxon>
        <taxon>asterids</taxon>
        <taxon>campanulids</taxon>
        <taxon>Asterales</taxon>
        <taxon>Asteraceae</taxon>
        <taxon>Asteroideae</taxon>
        <taxon>Anthemideae</taxon>
        <taxon>Anthemidinae</taxon>
        <taxon>Tanacetum</taxon>
    </lineage>
</organism>
<feature type="region of interest" description="Disordered" evidence="1">
    <location>
        <begin position="186"/>
        <end position="256"/>
    </location>
</feature>
<protein>
    <submittedName>
        <fullName evidence="2">Uncharacterized protein</fullName>
    </submittedName>
</protein>
<name>A0A699GTU7_TANCI</name>